<reference evidence="1 2" key="1">
    <citation type="submission" date="2022-05" db="EMBL/GenBank/DDBJ databases">
        <authorList>
            <consortium name="Genoscope - CEA"/>
            <person name="William W."/>
        </authorList>
    </citation>
    <scope>NUCLEOTIDE SEQUENCE [LARGE SCALE GENOMIC DNA]</scope>
</reference>
<gene>
    <name evidence="1" type="ORF">PLOB_00007913</name>
</gene>
<proteinExistence type="predicted"/>
<evidence type="ECO:0000313" key="1">
    <source>
        <dbReference type="EMBL" id="CAH3166904.1"/>
    </source>
</evidence>
<comment type="caution">
    <text evidence="1">The sequence shown here is derived from an EMBL/GenBank/DDBJ whole genome shotgun (WGS) entry which is preliminary data.</text>
</comment>
<keyword evidence="2" id="KW-1185">Reference proteome</keyword>
<dbReference type="EMBL" id="CALNXK010000139">
    <property type="protein sequence ID" value="CAH3166904.1"/>
    <property type="molecule type" value="Genomic_DNA"/>
</dbReference>
<accession>A0ABN8QLN9</accession>
<organism evidence="1 2">
    <name type="scientific">Porites lobata</name>
    <dbReference type="NCBI Taxonomy" id="104759"/>
    <lineage>
        <taxon>Eukaryota</taxon>
        <taxon>Metazoa</taxon>
        <taxon>Cnidaria</taxon>
        <taxon>Anthozoa</taxon>
        <taxon>Hexacorallia</taxon>
        <taxon>Scleractinia</taxon>
        <taxon>Fungiina</taxon>
        <taxon>Poritidae</taxon>
        <taxon>Porites</taxon>
    </lineage>
</organism>
<feature type="non-terminal residue" evidence="1">
    <location>
        <position position="1"/>
    </location>
</feature>
<evidence type="ECO:0000313" key="2">
    <source>
        <dbReference type="Proteomes" id="UP001159405"/>
    </source>
</evidence>
<dbReference type="Proteomes" id="UP001159405">
    <property type="component" value="Unassembled WGS sequence"/>
</dbReference>
<name>A0ABN8QLN9_9CNID</name>
<sequence>VTSRRSQTPNFSPKDNCIFCGQAAKYDGKKKAQDLQAADSVYHQTCSVNFRTGKGIPKQFSSDYEKDAKKAKQGRPVDAVKNSAFEKVIQYLEANDEEQTTVSDLVQILSEALDGTNEEPYSTVYMKTKLQENFGDKIVITSIYGKSNEVTFRQTAASVTDEFYCNPRPKDTEEEI</sequence>
<protein>
    <submittedName>
        <fullName evidence="1">Uncharacterized protein</fullName>
    </submittedName>
</protein>